<keyword evidence="4" id="KW-1185">Reference proteome</keyword>
<feature type="region of interest" description="Disordered" evidence="2">
    <location>
        <begin position="346"/>
        <end position="372"/>
    </location>
</feature>
<organism evidence="3 4">
    <name type="scientific">Metschnikowia bicuspidata var. bicuspidata NRRL YB-4993</name>
    <dbReference type="NCBI Taxonomy" id="869754"/>
    <lineage>
        <taxon>Eukaryota</taxon>
        <taxon>Fungi</taxon>
        <taxon>Dikarya</taxon>
        <taxon>Ascomycota</taxon>
        <taxon>Saccharomycotina</taxon>
        <taxon>Pichiomycetes</taxon>
        <taxon>Metschnikowiaceae</taxon>
        <taxon>Metschnikowia</taxon>
    </lineage>
</organism>
<dbReference type="GeneID" id="30026711"/>
<evidence type="ECO:0000256" key="2">
    <source>
        <dbReference type="SAM" id="MobiDB-lite"/>
    </source>
</evidence>
<dbReference type="OrthoDB" id="3993307at2759"/>
<accession>A0A1A0HHC0</accession>
<protein>
    <submittedName>
        <fullName evidence="3">Uncharacterized protein</fullName>
    </submittedName>
</protein>
<gene>
    <name evidence="3" type="ORF">METBIDRAFT_103207</name>
</gene>
<feature type="compositionally biased region" description="Acidic residues" evidence="2">
    <location>
        <begin position="361"/>
        <end position="372"/>
    </location>
</feature>
<evidence type="ECO:0000313" key="4">
    <source>
        <dbReference type="Proteomes" id="UP000092555"/>
    </source>
</evidence>
<comment type="caution">
    <text evidence="3">The sequence shown here is derived from an EMBL/GenBank/DDBJ whole genome shotgun (WGS) entry which is preliminary data.</text>
</comment>
<evidence type="ECO:0000313" key="3">
    <source>
        <dbReference type="EMBL" id="OBA23272.1"/>
    </source>
</evidence>
<proteinExistence type="predicted"/>
<keyword evidence="1" id="KW-0175">Coiled coil</keyword>
<evidence type="ECO:0000256" key="1">
    <source>
        <dbReference type="SAM" id="Coils"/>
    </source>
</evidence>
<sequence length="372" mass="41956">MEKLPSKVLSPRNRNISQSTGLAKFKLSPKRAHLESTKDACALLYEPPKLSHQFNAELERKASFHRARSVFDGSPLRKCGEKQAEFPDIPGLLSTRPKAKSPFRPSFTVERATGNTIKEQKSVKEPSRNDLLFKYAEKQTKLLELQRQKEVLEFEILEIEAQLQKNIGQDTFAKVHTEPNTLKNKVSTLFQSGPDSSLLRKTASTIFSTNTEISKESTPFFSPKLSAPRQNSPVASLRKTASSIFTPPANFMPNHELKKKASAMLNNKFMNDVRDKIDQQQNEFEEFTKKGTEFARNFITSLSPKKEPEPRESILADSSFSVDNLVNLSIADRSVLLSDDEYEGENILDDSEQSAIHIDDCDSDDSYAADEY</sequence>
<feature type="compositionally biased region" description="Polar residues" evidence="2">
    <location>
        <begin position="12"/>
        <end position="21"/>
    </location>
</feature>
<dbReference type="AlphaFoldDB" id="A0A1A0HHC0"/>
<feature type="region of interest" description="Disordered" evidence="2">
    <location>
        <begin position="1"/>
        <end position="22"/>
    </location>
</feature>
<reference evidence="3 4" key="1">
    <citation type="submission" date="2016-05" db="EMBL/GenBank/DDBJ databases">
        <title>Comparative genomics of biotechnologically important yeasts.</title>
        <authorList>
            <consortium name="DOE Joint Genome Institute"/>
            <person name="Riley R."/>
            <person name="Haridas S."/>
            <person name="Wolfe K.H."/>
            <person name="Lopes M.R."/>
            <person name="Hittinger C.T."/>
            <person name="Goker M."/>
            <person name="Salamov A."/>
            <person name="Wisecaver J."/>
            <person name="Long T.M."/>
            <person name="Aerts A.L."/>
            <person name="Barry K."/>
            <person name="Choi C."/>
            <person name="Clum A."/>
            <person name="Coughlan A.Y."/>
            <person name="Deshpande S."/>
            <person name="Douglass A.P."/>
            <person name="Hanson S.J."/>
            <person name="Klenk H.-P."/>
            <person name="LaButti K."/>
            <person name="Lapidus A."/>
            <person name="Lindquist E."/>
            <person name="Lipzen A."/>
            <person name="Meier-kolthoff J.P."/>
            <person name="Ohm R.A."/>
            <person name="Otillar R.P."/>
            <person name="Pangilinan J."/>
            <person name="Peng Y."/>
            <person name="Rokas A."/>
            <person name="Rosa C.A."/>
            <person name="Scheuner C."/>
            <person name="Sibirny A.A."/>
            <person name="Slot J.C."/>
            <person name="Stielow J.B."/>
            <person name="Sun H."/>
            <person name="Kurtzman C.P."/>
            <person name="Blackwell M."/>
            <person name="Grigoriev I.V."/>
            <person name="Jeffries T.W."/>
        </authorList>
    </citation>
    <scope>NUCLEOTIDE SEQUENCE [LARGE SCALE GENOMIC DNA]</scope>
    <source>
        <strain evidence="3 4">NRRL YB-4993</strain>
    </source>
</reference>
<dbReference type="RefSeq" id="XP_018713753.1">
    <property type="nucleotide sequence ID" value="XM_018853735.1"/>
</dbReference>
<dbReference type="Proteomes" id="UP000092555">
    <property type="component" value="Unassembled WGS sequence"/>
</dbReference>
<feature type="coiled-coil region" evidence="1">
    <location>
        <begin position="135"/>
        <end position="162"/>
    </location>
</feature>
<dbReference type="EMBL" id="LXTC01000001">
    <property type="protein sequence ID" value="OBA23272.1"/>
    <property type="molecule type" value="Genomic_DNA"/>
</dbReference>
<name>A0A1A0HHC0_9ASCO</name>